<evidence type="ECO:0000313" key="1">
    <source>
        <dbReference type="EMBL" id="KAK6945211.1"/>
    </source>
</evidence>
<protein>
    <submittedName>
        <fullName evidence="1">Uncharacterized protein</fullName>
    </submittedName>
</protein>
<sequence length="236" mass="25620">MASSTSGNPIPATEAVQVSVSSLADESPRVRDSSMSSLKDIASLVGNIAGLFPVMAYAVRFFDKKDVDSSFMSKLAKITTGEMVSSKYSFFITKDCEFFDFLRIANSSSAVDIELSYSALSTLEDVIAILSLVTCLHNCTTAISDKIKLSAGAVQAAIEFVSKRGVNRSMLILQGGAIANLPNLVMPEREFSSLRKKRRPKIEADASEDEVNSSHSIQMMEECYRAMLGELIQSCI</sequence>
<name>A0AAN8ZPD2_9MAGN</name>
<accession>A0AAN8ZPD2</accession>
<reference evidence="1 2" key="1">
    <citation type="submission" date="2023-12" db="EMBL/GenBank/DDBJ databases">
        <title>A high-quality genome assembly for Dillenia turbinata (Dilleniales).</title>
        <authorList>
            <person name="Chanderbali A."/>
        </authorList>
    </citation>
    <scope>NUCLEOTIDE SEQUENCE [LARGE SCALE GENOMIC DNA]</scope>
    <source>
        <strain evidence="1">LSX21</strain>
        <tissue evidence="1">Leaf</tissue>
    </source>
</reference>
<comment type="caution">
    <text evidence="1">The sequence shown here is derived from an EMBL/GenBank/DDBJ whole genome shotgun (WGS) entry which is preliminary data.</text>
</comment>
<dbReference type="EMBL" id="JBAMMX010000003">
    <property type="protein sequence ID" value="KAK6945211.1"/>
    <property type="molecule type" value="Genomic_DNA"/>
</dbReference>
<proteinExistence type="predicted"/>
<dbReference type="Proteomes" id="UP001370490">
    <property type="component" value="Unassembled WGS sequence"/>
</dbReference>
<organism evidence="1 2">
    <name type="scientific">Dillenia turbinata</name>
    <dbReference type="NCBI Taxonomy" id="194707"/>
    <lineage>
        <taxon>Eukaryota</taxon>
        <taxon>Viridiplantae</taxon>
        <taxon>Streptophyta</taxon>
        <taxon>Embryophyta</taxon>
        <taxon>Tracheophyta</taxon>
        <taxon>Spermatophyta</taxon>
        <taxon>Magnoliopsida</taxon>
        <taxon>eudicotyledons</taxon>
        <taxon>Gunneridae</taxon>
        <taxon>Pentapetalae</taxon>
        <taxon>Dilleniales</taxon>
        <taxon>Dilleniaceae</taxon>
        <taxon>Dillenia</taxon>
    </lineage>
</organism>
<evidence type="ECO:0000313" key="2">
    <source>
        <dbReference type="Proteomes" id="UP001370490"/>
    </source>
</evidence>
<gene>
    <name evidence="1" type="ORF">RJ641_026313</name>
</gene>
<keyword evidence="2" id="KW-1185">Reference proteome</keyword>
<dbReference type="AlphaFoldDB" id="A0AAN8ZPD2"/>